<evidence type="ECO:0000256" key="8">
    <source>
        <dbReference type="ARBA" id="ARBA00023237"/>
    </source>
</evidence>
<dbReference type="SUPFAM" id="SSF56935">
    <property type="entry name" value="Porins"/>
    <property type="match status" value="1"/>
</dbReference>
<keyword evidence="8 9" id="KW-0998">Cell outer membrane</keyword>
<keyword evidence="5 12" id="KW-0732">Signal</keyword>
<feature type="domain" description="TonB-dependent receptor-like beta-barrel" evidence="13">
    <location>
        <begin position="212"/>
        <end position="637"/>
    </location>
</feature>
<dbReference type="PANTHER" id="PTHR30069">
    <property type="entry name" value="TONB-DEPENDENT OUTER MEMBRANE RECEPTOR"/>
    <property type="match status" value="1"/>
</dbReference>
<dbReference type="Gene3D" id="2.40.170.20">
    <property type="entry name" value="TonB-dependent receptor, beta-barrel domain"/>
    <property type="match status" value="1"/>
</dbReference>
<dbReference type="InterPro" id="IPR010917">
    <property type="entry name" value="TonB_rcpt_CS"/>
</dbReference>
<evidence type="ECO:0000256" key="7">
    <source>
        <dbReference type="ARBA" id="ARBA00023136"/>
    </source>
</evidence>
<keyword evidence="6 11" id="KW-0798">TonB box</keyword>
<evidence type="ECO:0000313" key="15">
    <source>
        <dbReference type="EMBL" id="SBT16666.1"/>
    </source>
</evidence>
<evidence type="ECO:0000256" key="6">
    <source>
        <dbReference type="ARBA" id="ARBA00023077"/>
    </source>
</evidence>
<dbReference type="InterPro" id="IPR036942">
    <property type="entry name" value="Beta-barrel_TonB_sf"/>
</dbReference>
<dbReference type="CDD" id="cd01347">
    <property type="entry name" value="ligand_gated_channel"/>
    <property type="match status" value="1"/>
</dbReference>
<dbReference type="PROSITE" id="PS01156">
    <property type="entry name" value="TONB_DEPENDENT_REC_2"/>
    <property type="match status" value="1"/>
</dbReference>
<dbReference type="InterPro" id="IPR010100">
    <property type="entry name" value="TonB-dep_Cu_rcpt"/>
</dbReference>
<keyword evidence="7 9" id="KW-0472">Membrane</keyword>
<dbReference type="GO" id="GO:0009279">
    <property type="term" value="C:cell outer membrane"/>
    <property type="evidence" value="ECO:0007669"/>
    <property type="project" value="UniProtKB-SubCell"/>
</dbReference>
<evidence type="ECO:0000256" key="12">
    <source>
        <dbReference type="SAM" id="SignalP"/>
    </source>
</evidence>
<reference evidence="16 17" key="2">
    <citation type="submission" date="2016-06" db="EMBL/GenBank/DDBJ databases">
        <authorList>
            <person name="Rodrigo-Torres L."/>
            <person name="Arahal D.R."/>
        </authorList>
    </citation>
    <scope>NUCLEOTIDE SEQUENCE [LARGE SCALE GENOMIC DNA]</scope>
    <source>
        <strain evidence="16 17">CECT 5116</strain>
    </source>
</reference>
<feature type="chain" id="PRO_5008676889" evidence="12">
    <location>
        <begin position="37"/>
        <end position="677"/>
    </location>
</feature>
<dbReference type="InterPro" id="IPR039426">
    <property type="entry name" value="TonB-dep_rcpt-like"/>
</dbReference>
<evidence type="ECO:0000259" key="14">
    <source>
        <dbReference type="Pfam" id="PF07715"/>
    </source>
</evidence>
<dbReference type="GO" id="GO:0044718">
    <property type="term" value="P:siderophore transmembrane transport"/>
    <property type="evidence" value="ECO:0007669"/>
    <property type="project" value="TreeGrafter"/>
</dbReference>
<feature type="signal peptide" evidence="12">
    <location>
        <begin position="1"/>
        <end position="36"/>
    </location>
</feature>
<dbReference type="GO" id="GO:0015344">
    <property type="term" value="F:siderophore uptake transmembrane transporter activity"/>
    <property type="evidence" value="ECO:0007669"/>
    <property type="project" value="TreeGrafter"/>
</dbReference>
<feature type="short sequence motif" description="TonB C-terminal box" evidence="10">
    <location>
        <begin position="660"/>
        <end position="677"/>
    </location>
</feature>
<comment type="subcellular location">
    <subcellularLocation>
        <location evidence="1 9">Cell outer membrane</location>
        <topology evidence="1 9">Multi-pass membrane protein</topology>
    </subcellularLocation>
</comment>
<dbReference type="RefSeq" id="WP_067032064.1">
    <property type="nucleotide sequence ID" value="NZ_FLRA01000003.1"/>
</dbReference>
<sequence>MMNHQTCGQTRPQNSTRLFTLAPLAMALLLANQAMAQETRLLNNAIVVSAPELTAPSATRVQLSETPVLQSATDGATVLTQIPGFSAVGNGGTNGDPTFRGMFGSRLAILTNGAQMAGACPNRMDNPSAYINPYTYDEVTIVKGPQTVLWGPGSSAATVRFDRQAEDFSDKNQRFEARALVGSNGRLDRFLEGAVGNEKGYLRLGANASESDDYEDGDDNVVASEWDKWNTNAAIGWTPDEDTLLELEVSRGDGESKYAGRSMDGTKFLRETAALRFEKRNLGDRWSKLEAQYNYGYADHIMDNFTLRDPAPMSGMGGMSMGGMPMAMELDRRTRSGRVASTWDWRNYSLVVGIDAKQEEHRRGINTANTMVDYSSDQAGLFSELTWFANDTQQWVTGLRVDHVTATDELASTATAGQERSDDLISGFFRLESDLTTLPASTYIGLGYVERFPDYWEMKPSNGSLSGDVNAFAGVQPEQTTQLDLGINYQQNAMTWWASAYAGIVDDYIIFDYSGMTQVGNVDGYIAGAETGARYQLTDNWSTNASLAYAWGRNRTDGEPLPQISPLETKLGITYDEQDWTINSVLRLVAKQDRIAKDKGNVVGYDFAESTGFTTIDLNGEYRFNDVVTLSAGIDNLFDRTYTEHLNKAGSSAFGYPADTSFNEPGRTVWASVAAKF</sequence>
<reference evidence="15 18" key="1">
    <citation type="submission" date="2016-06" db="EMBL/GenBank/DDBJ databases">
        <authorList>
            <person name="Kjaerup R.B."/>
            <person name="Dalgaard T.S."/>
            <person name="Juul-Madsen H.R."/>
        </authorList>
    </citation>
    <scope>NUCLEOTIDE SEQUENCE [LARGE SCALE GENOMIC DNA]</scope>
    <source>
        <strain evidence="15 18">CECT 5115</strain>
    </source>
</reference>
<comment type="similarity">
    <text evidence="9 11">Belongs to the TonB-dependent receptor family.</text>
</comment>
<keyword evidence="4 9" id="KW-0812">Transmembrane</keyword>
<dbReference type="OrthoDB" id="5332150at2"/>
<evidence type="ECO:0000256" key="10">
    <source>
        <dbReference type="PROSITE-ProRule" id="PRU10144"/>
    </source>
</evidence>
<protein>
    <submittedName>
        <fullName evidence="15">Hemin receptor</fullName>
    </submittedName>
</protein>
<dbReference type="Proteomes" id="UP000092840">
    <property type="component" value="Unassembled WGS sequence"/>
</dbReference>
<dbReference type="InterPro" id="IPR000531">
    <property type="entry name" value="Beta-barrel_TonB"/>
</dbReference>
<dbReference type="Proteomes" id="UP000092871">
    <property type="component" value="Unassembled WGS sequence"/>
</dbReference>
<dbReference type="Pfam" id="PF07715">
    <property type="entry name" value="Plug"/>
    <property type="match status" value="1"/>
</dbReference>
<evidence type="ECO:0000256" key="2">
    <source>
        <dbReference type="ARBA" id="ARBA00022448"/>
    </source>
</evidence>
<evidence type="ECO:0000256" key="1">
    <source>
        <dbReference type="ARBA" id="ARBA00004571"/>
    </source>
</evidence>
<evidence type="ECO:0000256" key="4">
    <source>
        <dbReference type="ARBA" id="ARBA00022692"/>
    </source>
</evidence>
<evidence type="ECO:0000256" key="3">
    <source>
        <dbReference type="ARBA" id="ARBA00022452"/>
    </source>
</evidence>
<organism evidence="15 18">
    <name type="scientific">Marinomonas gallaica</name>
    <dbReference type="NCBI Taxonomy" id="1806667"/>
    <lineage>
        <taxon>Bacteria</taxon>
        <taxon>Pseudomonadati</taxon>
        <taxon>Pseudomonadota</taxon>
        <taxon>Gammaproteobacteria</taxon>
        <taxon>Oceanospirillales</taxon>
        <taxon>Oceanospirillaceae</taxon>
        <taxon>Marinomonas</taxon>
    </lineage>
</organism>
<dbReference type="Pfam" id="PF00593">
    <property type="entry name" value="TonB_dep_Rec_b-barrel"/>
    <property type="match status" value="1"/>
</dbReference>
<evidence type="ECO:0000256" key="9">
    <source>
        <dbReference type="PROSITE-ProRule" id="PRU01360"/>
    </source>
</evidence>
<dbReference type="EMBL" id="FLRB01000006">
    <property type="protein sequence ID" value="SBT20382.1"/>
    <property type="molecule type" value="Genomic_DNA"/>
</dbReference>
<feature type="domain" description="TonB-dependent receptor plug" evidence="14">
    <location>
        <begin position="65"/>
        <end position="157"/>
    </location>
</feature>
<gene>
    <name evidence="15" type="primary">hemR</name>
    <name evidence="15" type="ORF">MGA5115_00748</name>
    <name evidence="16" type="ORF">MGA5116_00966</name>
</gene>
<proteinExistence type="inferred from homology"/>
<keyword evidence="17" id="KW-1185">Reference proteome</keyword>
<evidence type="ECO:0000256" key="5">
    <source>
        <dbReference type="ARBA" id="ARBA00022729"/>
    </source>
</evidence>
<dbReference type="InterPro" id="IPR012910">
    <property type="entry name" value="Plug_dom"/>
</dbReference>
<dbReference type="PROSITE" id="PS52016">
    <property type="entry name" value="TONB_DEPENDENT_REC_3"/>
    <property type="match status" value="1"/>
</dbReference>
<evidence type="ECO:0000313" key="16">
    <source>
        <dbReference type="EMBL" id="SBT20382.1"/>
    </source>
</evidence>
<keyword evidence="2 9" id="KW-0813">Transport</keyword>
<evidence type="ECO:0000313" key="17">
    <source>
        <dbReference type="Proteomes" id="UP000092840"/>
    </source>
</evidence>
<dbReference type="AlphaFoldDB" id="A0A1C3JNB4"/>
<evidence type="ECO:0000313" key="18">
    <source>
        <dbReference type="Proteomes" id="UP000092871"/>
    </source>
</evidence>
<keyword evidence="3 9" id="KW-1134">Transmembrane beta strand</keyword>
<dbReference type="EMBL" id="FLRA01000003">
    <property type="protein sequence ID" value="SBT16666.1"/>
    <property type="molecule type" value="Genomic_DNA"/>
</dbReference>
<dbReference type="Gene3D" id="2.170.130.10">
    <property type="entry name" value="TonB-dependent receptor, plug domain"/>
    <property type="match status" value="1"/>
</dbReference>
<dbReference type="InterPro" id="IPR037066">
    <property type="entry name" value="Plug_dom_sf"/>
</dbReference>
<accession>A0A1C3JNB4</accession>
<evidence type="ECO:0000256" key="11">
    <source>
        <dbReference type="RuleBase" id="RU003357"/>
    </source>
</evidence>
<keyword evidence="15" id="KW-0675">Receptor</keyword>
<evidence type="ECO:0000259" key="13">
    <source>
        <dbReference type="Pfam" id="PF00593"/>
    </source>
</evidence>
<name>A0A1C3JNB4_9GAMM</name>
<dbReference type="NCBIfam" id="TIGR01778">
    <property type="entry name" value="TonB-copper"/>
    <property type="match status" value="1"/>
</dbReference>
<dbReference type="PANTHER" id="PTHR30069:SF49">
    <property type="entry name" value="OUTER MEMBRANE PROTEIN C"/>
    <property type="match status" value="1"/>
</dbReference>